<dbReference type="EMBL" id="QCYK01000003">
    <property type="protein sequence ID" value="PUZ23140.1"/>
    <property type="molecule type" value="Genomic_DNA"/>
</dbReference>
<dbReference type="PANTHER" id="PTHR30383:SF5">
    <property type="entry name" value="SGNH HYDROLASE-TYPE ESTERASE DOMAIN-CONTAINING PROTEIN"/>
    <property type="match status" value="1"/>
</dbReference>
<dbReference type="OrthoDB" id="9790057at2"/>
<dbReference type="AlphaFoldDB" id="A0A2T7BDN6"/>
<dbReference type="InterPro" id="IPR036514">
    <property type="entry name" value="SGNH_hydro_sf"/>
</dbReference>
<accession>A0A2T7BDN6</accession>
<dbReference type="InterPro" id="IPR051532">
    <property type="entry name" value="Ester_Hydrolysis_Enzymes"/>
</dbReference>
<organism evidence="2 3">
    <name type="scientific">Chitinophaga parva</name>
    <dbReference type="NCBI Taxonomy" id="2169414"/>
    <lineage>
        <taxon>Bacteria</taxon>
        <taxon>Pseudomonadati</taxon>
        <taxon>Bacteroidota</taxon>
        <taxon>Chitinophagia</taxon>
        <taxon>Chitinophagales</taxon>
        <taxon>Chitinophagaceae</taxon>
        <taxon>Chitinophaga</taxon>
    </lineage>
</organism>
<dbReference type="PANTHER" id="PTHR30383">
    <property type="entry name" value="THIOESTERASE 1/PROTEASE 1/LYSOPHOSPHOLIPASE L1"/>
    <property type="match status" value="1"/>
</dbReference>
<dbReference type="Proteomes" id="UP000244450">
    <property type="component" value="Unassembled WGS sequence"/>
</dbReference>
<dbReference type="RefSeq" id="WP_108688884.1">
    <property type="nucleotide sequence ID" value="NZ_QCYK01000003.1"/>
</dbReference>
<name>A0A2T7BDN6_9BACT</name>
<evidence type="ECO:0000313" key="3">
    <source>
        <dbReference type="Proteomes" id="UP000244450"/>
    </source>
</evidence>
<reference evidence="2 3" key="1">
    <citation type="submission" date="2018-04" db="EMBL/GenBank/DDBJ databases">
        <title>Chitinophaga fuyangensis sp. nov., isolated from soil in a chemical factory.</title>
        <authorList>
            <person name="Chen K."/>
        </authorList>
    </citation>
    <scope>NUCLEOTIDE SEQUENCE [LARGE SCALE GENOMIC DNA]</scope>
    <source>
        <strain evidence="2 3">LY-1</strain>
    </source>
</reference>
<evidence type="ECO:0000313" key="2">
    <source>
        <dbReference type="EMBL" id="PUZ23140.1"/>
    </source>
</evidence>
<gene>
    <name evidence="2" type="ORF">DCC81_22330</name>
</gene>
<feature type="domain" description="SGNH hydrolase-type esterase" evidence="1">
    <location>
        <begin position="60"/>
        <end position="207"/>
    </location>
</feature>
<comment type="caution">
    <text evidence="2">The sequence shown here is derived from an EMBL/GenBank/DDBJ whole genome shotgun (WGS) entry which is preliminary data.</text>
</comment>
<sequence length="218" mass="24532">MKTLLAILVLTFLLPLALKAGPGPSYWNEIQAFKRADSIAFPAANGILFIGSSSFTKWTDVKEYFPGYPIINRGFGGSTLEDVIRYVYDIVLPYKPKQVVVYCGDNDLAHDVPADEVVLRFKTLFAMIRTNLPHARIDFVSIKKSPSRAKFYAAVDRVNHTLAQFLKKQPNADYIDVTTGMLDASGQPREELFLPDRLHMKPAGYAIWKTAMLPYLLK</sequence>
<dbReference type="Gene3D" id="3.40.50.1110">
    <property type="entry name" value="SGNH hydrolase"/>
    <property type="match status" value="1"/>
</dbReference>
<dbReference type="InterPro" id="IPR013830">
    <property type="entry name" value="SGNH_hydro"/>
</dbReference>
<proteinExistence type="predicted"/>
<dbReference type="GO" id="GO:0004622">
    <property type="term" value="F:phosphatidylcholine lysophospholipase activity"/>
    <property type="evidence" value="ECO:0007669"/>
    <property type="project" value="TreeGrafter"/>
</dbReference>
<protein>
    <submittedName>
        <fullName evidence="2">G-D-S-L family lipolytic protein</fullName>
    </submittedName>
</protein>
<evidence type="ECO:0000259" key="1">
    <source>
        <dbReference type="Pfam" id="PF13472"/>
    </source>
</evidence>
<dbReference type="Pfam" id="PF13472">
    <property type="entry name" value="Lipase_GDSL_2"/>
    <property type="match status" value="1"/>
</dbReference>
<dbReference type="SUPFAM" id="SSF52266">
    <property type="entry name" value="SGNH hydrolase"/>
    <property type="match status" value="1"/>
</dbReference>
<keyword evidence="3" id="KW-1185">Reference proteome</keyword>